<dbReference type="AlphaFoldDB" id="A0AAV7C3A6"/>
<evidence type="ECO:0000256" key="2">
    <source>
        <dbReference type="SAM" id="Phobius"/>
    </source>
</evidence>
<feature type="transmembrane region" description="Helical" evidence="2">
    <location>
        <begin position="251"/>
        <end position="272"/>
    </location>
</feature>
<dbReference type="GO" id="GO:0043529">
    <property type="term" value="C:GET complex"/>
    <property type="evidence" value="ECO:0007669"/>
    <property type="project" value="TreeGrafter"/>
</dbReference>
<dbReference type="Proteomes" id="UP000824782">
    <property type="component" value="Unassembled WGS sequence"/>
</dbReference>
<dbReference type="Pfam" id="PF14963">
    <property type="entry name" value="Get2_like"/>
    <property type="match status" value="1"/>
</dbReference>
<keyword evidence="4" id="KW-1185">Reference proteome</keyword>
<dbReference type="PANTHER" id="PTHR15026">
    <property type="entry name" value="CALCIUM-SIGNAL MODULATING CYCLOPHILIN LIGAND CAML"/>
    <property type="match status" value="1"/>
</dbReference>
<keyword evidence="2" id="KW-0812">Transmembrane</keyword>
<protein>
    <recommendedName>
        <fullName evidence="5">Calcium signal-modulating cyclophilin ligand</fullName>
    </recommendedName>
</protein>
<dbReference type="EMBL" id="WNYA01000004">
    <property type="protein sequence ID" value="KAG8579171.1"/>
    <property type="molecule type" value="Genomic_DNA"/>
</dbReference>
<name>A0AAV7C3A6_ENGPU</name>
<keyword evidence="2" id="KW-1133">Transmembrane helix</keyword>
<proteinExistence type="predicted"/>
<reference evidence="3" key="1">
    <citation type="thesis" date="2020" institute="ProQuest LLC" country="789 East Eisenhower Parkway, Ann Arbor, MI, USA">
        <title>Comparative Genomics and Chromosome Evolution.</title>
        <authorList>
            <person name="Mudd A.B."/>
        </authorList>
    </citation>
    <scope>NUCLEOTIDE SEQUENCE</scope>
    <source>
        <strain evidence="3">237g6f4</strain>
        <tissue evidence="3">Blood</tissue>
    </source>
</reference>
<accession>A0AAV7C3A6</accession>
<evidence type="ECO:0008006" key="5">
    <source>
        <dbReference type="Google" id="ProtNLM"/>
    </source>
</evidence>
<dbReference type="GO" id="GO:0071816">
    <property type="term" value="P:tail-anchored membrane protein insertion into ER membrane"/>
    <property type="evidence" value="ECO:0007669"/>
    <property type="project" value="TreeGrafter"/>
</dbReference>
<feature type="region of interest" description="Disordered" evidence="1">
    <location>
        <begin position="93"/>
        <end position="114"/>
    </location>
</feature>
<dbReference type="PANTHER" id="PTHR15026:SF0">
    <property type="entry name" value="GUIDED ENTRY OF TAIL-ANCHORED PROTEINS FACTOR CAMLG"/>
    <property type="match status" value="1"/>
</dbReference>
<gene>
    <name evidence="3" type="ORF">GDO81_010741</name>
</gene>
<keyword evidence="2" id="KW-0472">Membrane</keyword>
<evidence type="ECO:0000256" key="1">
    <source>
        <dbReference type="SAM" id="MobiDB-lite"/>
    </source>
</evidence>
<organism evidence="3 4">
    <name type="scientific">Engystomops pustulosus</name>
    <name type="common">Tungara frog</name>
    <name type="synonym">Physalaemus pustulosus</name>
    <dbReference type="NCBI Taxonomy" id="76066"/>
    <lineage>
        <taxon>Eukaryota</taxon>
        <taxon>Metazoa</taxon>
        <taxon>Chordata</taxon>
        <taxon>Craniata</taxon>
        <taxon>Vertebrata</taxon>
        <taxon>Euteleostomi</taxon>
        <taxon>Amphibia</taxon>
        <taxon>Batrachia</taxon>
        <taxon>Anura</taxon>
        <taxon>Neobatrachia</taxon>
        <taxon>Hyloidea</taxon>
        <taxon>Leptodactylidae</taxon>
        <taxon>Leiuperinae</taxon>
        <taxon>Engystomops</taxon>
    </lineage>
</organism>
<dbReference type="InterPro" id="IPR016719">
    <property type="entry name" value="CAMLG"/>
</dbReference>
<feature type="transmembrane region" description="Helical" evidence="2">
    <location>
        <begin position="194"/>
        <end position="212"/>
    </location>
</feature>
<sequence length="277" mass="30751">MATLGNIENLSTDVLMTASQRKAEIRRRKLINNSEERMNRIMGIHKPPGNVEECEMEQCGYPGSLKVQPSLTELGTILVGDNKTSSDQPWGIADGIESYTAPADSGQSSDLKKDGSVLKKKKDVTIESTPQGLNQYITRFDEAMKLRNQLGSEKPAPENGSGVEELDSFSIFRLVGSAILALTVRLFVCKYLSIFAPFLTLQLAFMGLSRYFPKGEKKTKTTVLTAALLLSGIPSEVISRSLDTYGKMVEVFTELCVYFFTFIFCHELLLYFGTENQ</sequence>
<evidence type="ECO:0000313" key="4">
    <source>
        <dbReference type="Proteomes" id="UP000824782"/>
    </source>
</evidence>
<evidence type="ECO:0000313" key="3">
    <source>
        <dbReference type="EMBL" id="KAG8579171.1"/>
    </source>
</evidence>
<comment type="caution">
    <text evidence="3">The sequence shown here is derived from an EMBL/GenBank/DDBJ whole genome shotgun (WGS) entry which is preliminary data.</text>
</comment>